<dbReference type="Pfam" id="PF00397">
    <property type="entry name" value="WW"/>
    <property type="match status" value="1"/>
</dbReference>
<dbReference type="InterPro" id="IPR014014">
    <property type="entry name" value="RNA_helicase_DEAD_Q_motif"/>
</dbReference>
<dbReference type="PROSITE" id="PS51195">
    <property type="entry name" value="Q_MOTIF"/>
    <property type="match status" value="1"/>
</dbReference>
<keyword evidence="5" id="KW-0694">RNA-binding</keyword>
<dbReference type="Pfam" id="PF00270">
    <property type="entry name" value="DEAD"/>
    <property type="match status" value="1"/>
</dbReference>
<evidence type="ECO:0000259" key="10">
    <source>
        <dbReference type="PROSITE" id="PS51192"/>
    </source>
</evidence>
<dbReference type="GO" id="GO:0005524">
    <property type="term" value="F:ATP binding"/>
    <property type="evidence" value="ECO:0007669"/>
    <property type="project" value="UniProtKB-KW"/>
</dbReference>
<evidence type="ECO:0000256" key="3">
    <source>
        <dbReference type="ARBA" id="ARBA00022806"/>
    </source>
</evidence>
<dbReference type="GO" id="GO:0003723">
    <property type="term" value="F:RNA binding"/>
    <property type="evidence" value="ECO:0007669"/>
    <property type="project" value="UniProtKB-KW"/>
</dbReference>
<dbReference type="SUPFAM" id="SSF52540">
    <property type="entry name" value="P-loop containing nucleoside triphosphate hydrolases"/>
    <property type="match status" value="1"/>
</dbReference>
<feature type="region of interest" description="Disordered" evidence="8">
    <location>
        <begin position="224"/>
        <end position="309"/>
    </location>
</feature>
<gene>
    <name evidence="12" type="primary">RH40_6</name>
    <name evidence="13" type="synonym">RH40_0</name>
    <name evidence="12" type="ORF">g.78859</name>
    <name evidence="13" type="ORF">g.78865</name>
</gene>
<dbReference type="PROSITE" id="PS00039">
    <property type="entry name" value="DEAD_ATP_HELICASE"/>
    <property type="match status" value="1"/>
</dbReference>
<dbReference type="AlphaFoldDB" id="A0A1D1Z1C1"/>
<evidence type="ECO:0000256" key="5">
    <source>
        <dbReference type="ARBA" id="ARBA00022884"/>
    </source>
</evidence>
<dbReference type="InterPro" id="IPR027417">
    <property type="entry name" value="P-loop_NTPase"/>
</dbReference>
<evidence type="ECO:0000256" key="1">
    <source>
        <dbReference type="ARBA" id="ARBA00022741"/>
    </source>
</evidence>
<dbReference type="SMART" id="SM00487">
    <property type="entry name" value="DEXDc"/>
    <property type="match status" value="1"/>
</dbReference>
<dbReference type="EMBL" id="GDJX01005137">
    <property type="protein sequence ID" value="JAT62799.1"/>
    <property type="molecule type" value="Transcribed_RNA"/>
</dbReference>
<evidence type="ECO:0000256" key="7">
    <source>
        <dbReference type="RuleBase" id="RU000492"/>
    </source>
</evidence>
<keyword evidence="4 7" id="KW-0067">ATP-binding</keyword>
<evidence type="ECO:0000313" key="12">
    <source>
        <dbReference type="EMBL" id="JAT60688.1"/>
    </source>
</evidence>
<dbReference type="Gene3D" id="2.20.70.10">
    <property type="match status" value="1"/>
</dbReference>
<keyword evidence="3 7" id="KW-0347">Helicase</keyword>
<evidence type="ECO:0000259" key="9">
    <source>
        <dbReference type="PROSITE" id="PS50020"/>
    </source>
</evidence>
<dbReference type="InterPro" id="IPR036020">
    <property type="entry name" value="WW_dom_sf"/>
</dbReference>
<feature type="domain" description="WW" evidence="9">
    <location>
        <begin position="22"/>
        <end position="56"/>
    </location>
</feature>
<name>A0A1D1Z1C1_9ARAE</name>
<dbReference type="PROSITE" id="PS51192">
    <property type="entry name" value="HELICASE_ATP_BIND_1"/>
    <property type="match status" value="1"/>
</dbReference>
<evidence type="ECO:0000256" key="2">
    <source>
        <dbReference type="ARBA" id="ARBA00022801"/>
    </source>
</evidence>
<evidence type="ECO:0000313" key="13">
    <source>
        <dbReference type="EMBL" id="JAT62799.1"/>
    </source>
</evidence>
<feature type="short sequence motif" description="Q motif" evidence="6">
    <location>
        <begin position="446"/>
        <end position="474"/>
    </location>
</feature>
<feature type="compositionally biased region" description="Low complexity" evidence="8">
    <location>
        <begin position="84"/>
        <end position="120"/>
    </location>
</feature>
<dbReference type="PANTHER" id="PTHR47958">
    <property type="entry name" value="ATP-DEPENDENT RNA HELICASE DBP3"/>
    <property type="match status" value="1"/>
</dbReference>
<keyword evidence="2 7" id="KW-0378">Hydrolase</keyword>
<dbReference type="SUPFAM" id="SSF51045">
    <property type="entry name" value="WW domain"/>
    <property type="match status" value="1"/>
</dbReference>
<protein>
    <submittedName>
        <fullName evidence="12">DEAD-box ATP-dependent RNA helicase 40</fullName>
    </submittedName>
</protein>
<dbReference type="InterPro" id="IPR011545">
    <property type="entry name" value="DEAD/DEAH_box_helicase_dom"/>
</dbReference>
<accession>A0A1D1Z1C1</accession>
<feature type="compositionally biased region" description="Low complexity" evidence="8">
    <location>
        <begin position="1"/>
        <end position="12"/>
    </location>
</feature>
<evidence type="ECO:0000259" key="11">
    <source>
        <dbReference type="PROSITE" id="PS51195"/>
    </source>
</evidence>
<dbReference type="Gene3D" id="3.40.50.300">
    <property type="entry name" value="P-loop containing nucleotide triphosphate hydrolases"/>
    <property type="match status" value="1"/>
</dbReference>
<feature type="domain" description="Helicase ATP-binding" evidence="10">
    <location>
        <begin position="477"/>
        <end position="606"/>
    </location>
</feature>
<dbReference type="InterPro" id="IPR000629">
    <property type="entry name" value="RNA-helicase_DEAD-box_CS"/>
</dbReference>
<dbReference type="PROSITE" id="PS01159">
    <property type="entry name" value="WW_DOMAIN_1"/>
    <property type="match status" value="1"/>
</dbReference>
<evidence type="ECO:0000256" key="4">
    <source>
        <dbReference type="ARBA" id="ARBA00022840"/>
    </source>
</evidence>
<proteinExistence type="inferred from homology"/>
<dbReference type="InterPro" id="IPR014001">
    <property type="entry name" value="Helicase_ATP-bd"/>
</dbReference>
<feature type="compositionally biased region" description="Polar residues" evidence="8">
    <location>
        <begin position="265"/>
        <end position="280"/>
    </location>
</feature>
<dbReference type="PROSITE" id="PS50020">
    <property type="entry name" value="WW_DOMAIN_2"/>
    <property type="match status" value="1"/>
</dbReference>
<dbReference type="EMBL" id="GDJX01007248">
    <property type="protein sequence ID" value="JAT60688.1"/>
    <property type="molecule type" value="Transcribed_RNA"/>
</dbReference>
<keyword evidence="1 7" id="KW-0547">Nucleotide-binding</keyword>
<dbReference type="SMART" id="SM00456">
    <property type="entry name" value="WW"/>
    <property type="match status" value="1"/>
</dbReference>
<dbReference type="GO" id="GO:0003724">
    <property type="term" value="F:RNA helicase activity"/>
    <property type="evidence" value="ECO:0007669"/>
    <property type="project" value="InterPro"/>
</dbReference>
<feature type="non-terminal residue" evidence="12">
    <location>
        <position position="606"/>
    </location>
</feature>
<reference evidence="12" key="1">
    <citation type="submission" date="2015-07" db="EMBL/GenBank/DDBJ databases">
        <title>Transcriptome Assembly of Anthurium amnicola.</title>
        <authorList>
            <person name="Suzuki J."/>
        </authorList>
    </citation>
    <scope>NUCLEOTIDE SEQUENCE</scope>
</reference>
<feature type="domain" description="DEAD-box RNA helicase Q" evidence="11">
    <location>
        <begin position="446"/>
        <end position="474"/>
    </location>
</feature>
<feature type="region of interest" description="Disordered" evidence="8">
    <location>
        <begin position="1"/>
        <end position="26"/>
    </location>
</feature>
<sequence>MSAMASESATTSQGPRFAPDDPTLEKPWKAVIDGTTGLLYYWNPETNVTQYERPAVGPPPLPSGPPPTVVTPKLAPLPVTRALQPNGNVPQPVQQMPQQSSYQMPQQQQGQPIPNSQASQQFSYQQLGQQIIQQQGQQLLQLQNGEQMQMPHQQPQQYAHVQLQQMPQQPSPYAQAQLVCGQQGHQSLGLQMGHQQGRQQVGVSGAEEVGLQQAKQMGFSSMQFQPTGAVSSDHHLSAGGPRGQLPQMGAHPSNPQQHAGGLSSVDGQQTPASSVQSQAGFDNIHRQQHMGAGPQTSDQAGSGVARNLLPVGPSLGLKMGYEEDQHRRMGNDFHINNSKDMQKMPFQQPKLVVIPSGQHQQDMRMGGMPQPLLRPDHAGGVNVALGYGAPNMYGHGFPGPTLPDGAPMRPPVRMPGTEFPNLSPADVYRRQHEVTAMGDNVPAPFMSFETTGFPPEILREIHFAGFLSPTPIQAQTWPVALQGRDIVAIAKTGSGKTLGYLIPAFVHLQQCRNNPQIGPTVLVLAPTRELATQIQNEAIKFGRSSRVSCTCLYGGAPKGPQLREIERGADIVVATPGRLNDILDMGKINFHQVSFLVLDEADRMLD</sequence>
<organism evidence="12">
    <name type="scientific">Anthurium amnicola</name>
    <dbReference type="NCBI Taxonomy" id="1678845"/>
    <lineage>
        <taxon>Eukaryota</taxon>
        <taxon>Viridiplantae</taxon>
        <taxon>Streptophyta</taxon>
        <taxon>Embryophyta</taxon>
        <taxon>Tracheophyta</taxon>
        <taxon>Spermatophyta</taxon>
        <taxon>Magnoliopsida</taxon>
        <taxon>Liliopsida</taxon>
        <taxon>Araceae</taxon>
        <taxon>Pothoideae</taxon>
        <taxon>Potheae</taxon>
        <taxon>Anthurium</taxon>
    </lineage>
</organism>
<dbReference type="GO" id="GO:0016787">
    <property type="term" value="F:hydrolase activity"/>
    <property type="evidence" value="ECO:0007669"/>
    <property type="project" value="UniProtKB-KW"/>
</dbReference>
<evidence type="ECO:0000256" key="8">
    <source>
        <dbReference type="SAM" id="MobiDB-lite"/>
    </source>
</evidence>
<evidence type="ECO:0000256" key="6">
    <source>
        <dbReference type="PROSITE-ProRule" id="PRU00552"/>
    </source>
</evidence>
<dbReference type="CDD" id="cd00201">
    <property type="entry name" value="WW"/>
    <property type="match status" value="1"/>
</dbReference>
<comment type="similarity">
    <text evidence="7">Belongs to the DEAD box helicase family.</text>
</comment>
<feature type="region of interest" description="Disordered" evidence="8">
    <location>
        <begin position="80"/>
        <end position="120"/>
    </location>
</feature>
<dbReference type="InterPro" id="IPR001202">
    <property type="entry name" value="WW_dom"/>
</dbReference>